<dbReference type="Pfam" id="PF02811">
    <property type="entry name" value="PHP"/>
    <property type="match status" value="1"/>
</dbReference>
<name>A0A0F9G7K3_9ZZZZ</name>
<dbReference type="InterPro" id="IPR003141">
    <property type="entry name" value="Pol/His_phosphatase_N"/>
</dbReference>
<sequence>MPNIDLHIHTIYSDGTCTPEEAVCRAEKLNLVAISITDHDSVAGLEEAIATGEKVGIEVIPGIEMSTDIGEDEIHLLAYYLDYKDKSFLSRLKEFQSTRVKRNGELLKRLEELGMSINHRELKEIAPRGVISRLHIARLMVRKGYVSSIRAAFEEWLNPGKPAHVKRMKVSPSQIIRLILKAGGIPVFAHPYLSGRDDLIPALVKAGLEGIEVYHSAHSSKTRERYKEIAQKYHLLITGGSDCHGEAKDKTLMGKVKVPASLLKNLKAAAKKQNILSLH</sequence>
<protein>
    <recommendedName>
        <fullName evidence="1">Polymerase/histidinol phosphatase N-terminal domain-containing protein</fullName>
    </recommendedName>
</protein>
<dbReference type="GO" id="GO:0035312">
    <property type="term" value="F:5'-3' DNA exonuclease activity"/>
    <property type="evidence" value="ECO:0007669"/>
    <property type="project" value="TreeGrafter"/>
</dbReference>
<dbReference type="SMART" id="SM00481">
    <property type="entry name" value="POLIIIAc"/>
    <property type="match status" value="1"/>
</dbReference>
<evidence type="ECO:0000259" key="1">
    <source>
        <dbReference type="SMART" id="SM00481"/>
    </source>
</evidence>
<gene>
    <name evidence="2" type="ORF">LCGC14_2217410</name>
</gene>
<dbReference type="AlphaFoldDB" id="A0A0F9G7K3"/>
<evidence type="ECO:0000313" key="2">
    <source>
        <dbReference type="EMBL" id="KKL59232.1"/>
    </source>
</evidence>
<accession>A0A0F9G7K3</accession>
<comment type="caution">
    <text evidence="2">The sequence shown here is derived from an EMBL/GenBank/DDBJ whole genome shotgun (WGS) entry which is preliminary data.</text>
</comment>
<dbReference type="SUPFAM" id="SSF89550">
    <property type="entry name" value="PHP domain-like"/>
    <property type="match status" value="1"/>
</dbReference>
<feature type="domain" description="Polymerase/histidinol phosphatase N-terminal" evidence="1">
    <location>
        <begin position="4"/>
        <end position="69"/>
    </location>
</feature>
<dbReference type="GO" id="GO:0004534">
    <property type="term" value="F:5'-3' RNA exonuclease activity"/>
    <property type="evidence" value="ECO:0007669"/>
    <property type="project" value="TreeGrafter"/>
</dbReference>
<dbReference type="InterPro" id="IPR004013">
    <property type="entry name" value="PHP_dom"/>
</dbReference>
<dbReference type="InterPro" id="IPR016195">
    <property type="entry name" value="Pol/histidinol_Pase-like"/>
</dbReference>
<dbReference type="CDD" id="cd07438">
    <property type="entry name" value="PHP_HisPPase_AMP"/>
    <property type="match status" value="1"/>
</dbReference>
<organism evidence="2">
    <name type="scientific">marine sediment metagenome</name>
    <dbReference type="NCBI Taxonomy" id="412755"/>
    <lineage>
        <taxon>unclassified sequences</taxon>
        <taxon>metagenomes</taxon>
        <taxon>ecological metagenomes</taxon>
    </lineage>
</organism>
<dbReference type="Gene3D" id="1.10.150.650">
    <property type="match status" value="1"/>
</dbReference>
<dbReference type="EMBL" id="LAZR01029557">
    <property type="protein sequence ID" value="KKL59232.1"/>
    <property type="molecule type" value="Genomic_DNA"/>
</dbReference>
<dbReference type="PANTHER" id="PTHR42924">
    <property type="entry name" value="EXONUCLEASE"/>
    <property type="match status" value="1"/>
</dbReference>
<dbReference type="Gene3D" id="3.20.20.140">
    <property type="entry name" value="Metal-dependent hydrolases"/>
    <property type="match status" value="1"/>
</dbReference>
<dbReference type="InterPro" id="IPR052018">
    <property type="entry name" value="PHP_domain"/>
</dbReference>
<reference evidence="2" key="1">
    <citation type="journal article" date="2015" name="Nature">
        <title>Complex archaea that bridge the gap between prokaryotes and eukaryotes.</title>
        <authorList>
            <person name="Spang A."/>
            <person name="Saw J.H."/>
            <person name="Jorgensen S.L."/>
            <person name="Zaremba-Niedzwiedzka K."/>
            <person name="Martijn J."/>
            <person name="Lind A.E."/>
            <person name="van Eijk R."/>
            <person name="Schleper C."/>
            <person name="Guy L."/>
            <person name="Ettema T.J."/>
        </authorList>
    </citation>
    <scope>NUCLEOTIDE SEQUENCE</scope>
</reference>
<proteinExistence type="predicted"/>
<dbReference type="PANTHER" id="PTHR42924:SF3">
    <property type="entry name" value="POLYMERASE_HISTIDINOL PHOSPHATASE N-TERMINAL DOMAIN-CONTAINING PROTEIN"/>
    <property type="match status" value="1"/>
</dbReference>